<evidence type="ECO:0000313" key="10">
    <source>
        <dbReference type="EMBL" id="CAF2918585.1"/>
    </source>
</evidence>
<organism evidence="10 11">
    <name type="scientific">Lepeophtheirus salmonis</name>
    <name type="common">Salmon louse</name>
    <name type="synonym">Caligus salmonis</name>
    <dbReference type="NCBI Taxonomy" id="72036"/>
    <lineage>
        <taxon>Eukaryota</taxon>
        <taxon>Metazoa</taxon>
        <taxon>Ecdysozoa</taxon>
        <taxon>Arthropoda</taxon>
        <taxon>Crustacea</taxon>
        <taxon>Multicrustacea</taxon>
        <taxon>Hexanauplia</taxon>
        <taxon>Copepoda</taxon>
        <taxon>Siphonostomatoida</taxon>
        <taxon>Caligidae</taxon>
        <taxon>Lepeophtheirus</taxon>
    </lineage>
</organism>
<evidence type="ECO:0000256" key="1">
    <source>
        <dbReference type="ARBA" id="ARBA00004123"/>
    </source>
</evidence>
<dbReference type="Gene3D" id="3.30.160.60">
    <property type="entry name" value="Classic Zinc Finger"/>
    <property type="match status" value="2"/>
</dbReference>
<evidence type="ECO:0000256" key="2">
    <source>
        <dbReference type="ARBA" id="ARBA00022723"/>
    </source>
</evidence>
<dbReference type="EMBL" id="HG994583">
    <property type="protein sequence ID" value="CAF2918585.1"/>
    <property type="molecule type" value="Genomic_DNA"/>
</dbReference>
<evidence type="ECO:0000256" key="3">
    <source>
        <dbReference type="ARBA" id="ARBA00022737"/>
    </source>
</evidence>
<evidence type="ECO:0000256" key="7">
    <source>
        <dbReference type="ARBA" id="ARBA00037948"/>
    </source>
</evidence>
<gene>
    <name evidence="10" type="ORF">LSAA_8312</name>
</gene>
<dbReference type="GO" id="GO:0000978">
    <property type="term" value="F:RNA polymerase II cis-regulatory region sequence-specific DNA binding"/>
    <property type="evidence" value="ECO:0007669"/>
    <property type="project" value="TreeGrafter"/>
</dbReference>
<protein>
    <submittedName>
        <fullName evidence="10">KRAB</fullName>
    </submittedName>
</protein>
<keyword evidence="4" id="KW-0863">Zinc-finger</keyword>
<feature type="domain" description="C2H2-type" evidence="9">
    <location>
        <begin position="343"/>
        <end position="370"/>
    </location>
</feature>
<dbReference type="PROSITE" id="PS00028">
    <property type="entry name" value="ZINC_FINGER_C2H2_1"/>
    <property type="match status" value="2"/>
</dbReference>
<keyword evidence="5" id="KW-0862">Zinc</keyword>
<dbReference type="GO" id="GO:0005634">
    <property type="term" value="C:nucleus"/>
    <property type="evidence" value="ECO:0007669"/>
    <property type="project" value="UniProtKB-SubCell"/>
</dbReference>
<dbReference type="InterPro" id="IPR013087">
    <property type="entry name" value="Znf_C2H2_type"/>
</dbReference>
<accession>A0A7R8CSN5</accession>
<evidence type="ECO:0000256" key="6">
    <source>
        <dbReference type="ARBA" id="ARBA00023242"/>
    </source>
</evidence>
<sequence length="388" mass="44735">MSWCSEDVWTMLMSRLLSEEEEEEENARSGGGVGVEVLLSKVLLEMDNVFSEGKKLLSECLESDFKSAQCRGEPLSIPQNLLRVYDLKEEAYWVKEGISLEELKSYFPKAIVNSTPHSFKEEQNSSHATHLSREEEEEGMELGEGEEERRMNEEEEEYDGEIKSGIKDELDEMYEEGDSRDSDGVSPSSSRHSSYYKKRGSRVCQLCNKIFSKDFKNFDVHVTQCELIASYGDICVKGILWKNGQLWSRDGEDGNLFKCERCLKTYKSRHHFASHLATCERKKKSSCNKCNKYFPTQEELHRHPCPKYSGDRKFSCQLCDYACYYGPQLTKHYTSKHGGKRDYCCETCGKMYADPSVLATHRRTHSEPSHKCQECGKPFIEELRSQDI</sequence>
<keyword evidence="11" id="KW-1185">Reference proteome</keyword>
<evidence type="ECO:0000256" key="5">
    <source>
        <dbReference type="ARBA" id="ARBA00022833"/>
    </source>
</evidence>
<evidence type="ECO:0000259" key="9">
    <source>
        <dbReference type="PROSITE" id="PS50157"/>
    </source>
</evidence>
<feature type="compositionally biased region" description="Low complexity" evidence="8">
    <location>
        <begin position="184"/>
        <end position="193"/>
    </location>
</feature>
<dbReference type="PROSITE" id="PS50157">
    <property type="entry name" value="ZINC_FINGER_C2H2_2"/>
    <property type="match status" value="3"/>
</dbReference>
<keyword evidence="3" id="KW-0677">Repeat</keyword>
<dbReference type="Pfam" id="PF00096">
    <property type="entry name" value="zf-C2H2"/>
    <property type="match status" value="1"/>
</dbReference>
<keyword evidence="6" id="KW-0539">Nucleus</keyword>
<feature type="domain" description="C2H2-type" evidence="9">
    <location>
        <begin position="314"/>
        <end position="342"/>
    </location>
</feature>
<feature type="region of interest" description="Disordered" evidence="8">
    <location>
        <begin position="117"/>
        <end position="194"/>
    </location>
</feature>
<comment type="similarity">
    <text evidence="7">Belongs to the snail C2H2-type zinc-finger protein family.</text>
</comment>
<dbReference type="InterPro" id="IPR036236">
    <property type="entry name" value="Znf_C2H2_sf"/>
</dbReference>
<comment type="subcellular location">
    <subcellularLocation>
        <location evidence="1">Nucleus</location>
    </subcellularLocation>
</comment>
<proteinExistence type="inferred from homology"/>
<reference evidence="10" key="1">
    <citation type="submission" date="2021-02" db="EMBL/GenBank/DDBJ databases">
        <authorList>
            <person name="Bekaert M."/>
        </authorList>
    </citation>
    <scope>NUCLEOTIDE SEQUENCE</scope>
    <source>
        <strain evidence="10">IoA-00</strain>
    </source>
</reference>
<feature type="compositionally biased region" description="Acidic residues" evidence="8">
    <location>
        <begin position="134"/>
        <end position="146"/>
    </location>
</feature>
<dbReference type="PANTHER" id="PTHR24388">
    <property type="entry name" value="ZINC FINGER PROTEIN"/>
    <property type="match status" value="1"/>
</dbReference>
<evidence type="ECO:0000313" key="11">
    <source>
        <dbReference type="Proteomes" id="UP000675881"/>
    </source>
</evidence>
<dbReference type="OrthoDB" id="6077919at2759"/>
<name>A0A7R8CSN5_LEPSM</name>
<dbReference type="SUPFAM" id="SSF57667">
    <property type="entry name" value="beta-beta-alpha zinc fingers"/>
    <property type="match status" value="2"/>
</dbReference>
<feature type="domain" description="C2H2-type" evidence="9">
    <location>
        <begin position="285"/>
        <end position="313"/>
    </location>
</feature>
<dbReference type="AlphaFoldDB" id="A0A7R8CSN5"/>
<dbReference type="GO" id="GO:0008270">
    <property type="term" value="F:zinc ion binding"/>
    <property type="evidence" value="ECO:0007669"/>
    <property type="project" value="UniProtKB-KW"/>
</dbReference>
<keyword evidence="2" id="KW-0479">Metal-binding</keyword>
<dbReference type="GO" id="GO:0000981">
    <property type="term" value="F:DNA-binding transcription factor activity, RNA polymerase II-specific"/>
    <property type="evidence" value="ECO:0007669"/>
    <property type="project" value="TreeGrafter"/>
</dbReference>
<evidence type="ECO:0000256" key="8">
    <source>
        <dbReference type="SAM" id="MobiDB-lite"/>
    </source>
</evidence>
<evidence type="ECO:0000256" key="4">
    <source>
        <dbReference type="ARBA" id="ARBA00022771"/>
    </source>
</evidence>
<dbReference type="Proteomes" id="UP000675881">
    <property type="component" value="Chromosome 4"/>
</dbReference>
<dbReference type="FunFam" id="3.30.160.60:FF:000340">
    <property type="entry name" value="zinc finger protein 473 isoform X1"/>
    <property type="match status" value="1"/>
</dbReference>
<dbReference type="PANTHER" id="PTHR24388:SF54">
    <property type="entry name" value="PROTEIN ESCARGOT"/>
    <property type="match status" value="1"/>
</dbReference>
<dbReference type="InterPro" id="IPR050527">
    <property type="entry name" value="Snail/Krueppel_Znf"/>
</dbReference>
<dbReference type="SMART" id="SM00355">
    <property type="entry name" value="ZnF_C2H2"/>
    <property type="match status" value="3"/>
</dbReference>